<proteinExistence type="predicted"/>
<dbReference type="EMBL" id="LUAY01004231">
    <property type="protein sequence ID" value="KYB45535.1"/>
    <property type="molecule type" value="Genomic_DNA"/>
</dbReference>
<evidence type="ECO:0000313" key="1">
    <source>
        <dbReference type="EMBL" id="KYB45535.1"/>
    </source>
</evidence>
<sequence>MINASIVFEDAEGDMLFSSYIDQGLTLAPHETHGFQATIMKAEALYHLRKQTVKASVCMRSLKYSDGRIQNFDSGRPKLSSSRHLLLKTASDLLCAMAV</sequence>
<reference evidence="1" key="1">
    <citation type="submission" date="2016-02" db="EMBL/GenBank/DDBJ databases">
        <title>Genomic sequences of Ochrobactrum anthropi.</title>
        <authorList>
            <person name="Chudasama K.S."/>
            <person name="Thaker V.S."/>
        </authorList>
    </citation>
    <scope>NUCLEOTIDE SEQUENCE [LARGE SCALE GENOMIC DNA]</scope>
    <source>
        <strain evidence="1">SUBG007</strain>
    </source>
</reference>
<accession>A0A656Z7I2</accession>
<protein>
    <submittedName>
        <fullName evidence="1">Uncharacterized protein</fullName>
    </submittedName>
</protein>
<organism evidence="1">
    <name type="scientific">Brucella anthropi</name>
    <name type="common">Ochrobactrum anthropi</name>
    <dbReference type="NCBI Taxonomy" id="529"/>
    <lineage>
        <taxon>Bacteria</taxon>
        <taxon>Pseudomonadati</taxon>
        <taxon>Pseudomonadota</taxon>
        <taxon>Alphaproteobacteria</taxon>
        <taxon>Hyphomicrobiales</taxon>
        <taxon>Brucellaceae</taxon>
        <taxon>Brucella/Ochrobactrum group</taxon>
        <taxon>Brucella</taxon>
    </lineage>
</organism>
<gene>
    <name evidence="1" type="ORF">AB664_38800</name>
</gene>
<comment type="caution">
    <text evidence="1">The sequence shown here is derived from an EMBL/GenBank/DDBJ whole genome shotgun (WGS) entry which is preliminary data.</text>
</comment>
<dbReference type="AlphaFoldDB" id="A0A656Z7I2"/>
<name>A0A656Z7I2_BRUAN</name>